<gene>
    <name evidence="1" type="ORF">MRATA1EN1_LOCUS9858</name>
</gene>
<keyword evidence="2" id="KW-1185">Reference proteome</keyword>
<dbReference type="Proteomes" id="UP001176941">
    <property type="component" value="Chromosome 2"/>
</dbReference>
<evidence type="ECO:0000313" key="1">
    <source>
        <dbReference type="EMBL" id="CAI9160896.1"/>
    </source>
</evidence>
<organism evidence="1 2">
    <name type="scientific">Rangifer tarandus platyrhynchus</name>
    <name type="common">Svalbard reindeer</name>
    <dbReference type="NCBI Taxonomy" id="3082113"/>
    <lineage>
        <taxon>Eukaryota</taxon>
        <taxon>Metazoa</taxon>
        <taxon>Chordata</taxon>
        <taxon>Craniata</taxon>
        <taxon>Vertebrata</taxon>
        <taxon>Euteleostomi</taxon>
        <taxon>Mammalia</taxon>
        <taxon>Eutheria</taxon>
        <taxon>Laurasiatheria</taxon>
        <taxon>Artiodactyla</taxon>
        <taxon>Ruminantia</taxon>
        <taxon>Pecora</taxon>
        <taxon>Cervidae</taxon>
        <taxon>Odocoileinae</taxon>
        <taxon>Rangifer</taxon>
    </lineage>
</organism>
<reference evidence="1" key="1">
    <citation type="submission" date="2023-04" db="EMBL/GenBank/DDBJ databases">
        <authorList>
            <consortium name="ELIXIR-Norway"/>
        </authorList>
    </citation>
    <scope>NUCLEOTIDE SEQUENCE [LARGE SCALE GENOMIC DNA]</scope>
</reference>
<protein>
    <submittedName>
        <fullName evidence="1">Uncharacterized protein</fullName>
    </submittedName>
</protein>
<name>A0ABN8YJY1_RANTA</name>
<accession>A0ABN8YJY1</accession>
<proteinExistence type="predicted"/>
<sequence length="125" mass="13730">MEGKDVKRVIIFDFGVKALPVGICFPGIIFNYSQECSGLNTKLYKYPALSDDSRALAERGSYLGERKAEGCDTGRKALQHLRGRRGHGKDAGCQSLAVSQLCSRFVLLVTSSCRRAERNVSPLAF</sequence>
<dbReference type="EMBL" id="OX459938">
    <property type="protein sequence ID" value="CAI9160896.1"/>
    <property type="molecule type" value="Genomic_DNA"/>
</dbReference>
<evidence type="ECO:0000313" key="2">
    <source>
        <dbReference type="Proteomes" id="UP001176941"/>
    </source>
</evidence>